<dbReference type="InterPro" id="IPR018060">
    <property type="entry name" value="HTH_AraC"/>
</dbReference>
<keyword evidence="4" id="KW-0472">Membrane</keyword>
<evidence type="ECO:0000256" key="4">
    <source>
        <dbReference type="SAM" id="Phobius"/>
    </source>
</evidence>
<dbReference type="GO" id="GO:0003700">
    <property type="term" value="F:DNA-binding transcription factor activity"/>
    <property type="evidence" value="ECO:0007669"/>
    <property type="project" value="InterPro"/>
</dbReference>
<dbReference type="PATRIC" id="fig|1195236.3.peg.559"/>
<dbReference type="STRING" id="1195236.CTER_0254"/>
<dbReference type="SMART" id="SM00342">
    <property type="entry name" value="HTH_ARAC"/>
    <property type="match status" value="1"/>
</dbReference>
<keyword evidence="7" id="KW-1185">Reference proteome</keyword>
<protein>
    <submittedName>
        <fullName evidence="6">AraC-type DNA-binding domain-containing protein</fullName>
    </submittedName>
</protein>
<feature type="domain" description="HTH araC/xylS-type" evidence="5">
    <location>
        <begin position="675"/>
        <end position="774"/>
    </location>
</feature>
<evidence type="ECO:0000313" key="7">
    <source>
        <dbReference type="Proteomes" id="UP000014155"/>
    </source>
</evidence>
<name>S0FYL4_RUMCE</name>
<evidence type="ECO:0000256" key="2">
    <source>
        <dbReference type="ARBA" id="ARBA00023125"/>
    </source>
</evidence>
<gene>
    <name evidence="6" type="ORF">CTER_0254</name>
</gene>
<comment type="caution">
    <text evidence="6">The sequence shown here is derived from an EMBL/GenBank/DDBJ whole genome shotgun (WGS) entry which is preliminary data.</text>
</comment>
<proteinExistence type="predicted"/>
<keyword evidence="4" id="KW-1133">Transmembrane helix</keyword>
<evidence type="ECO:0000259" key="5">
    <source>
        <dbReference type="PROSITE" id="PS01124"/>
    </source>
</evidence>
<keyword evidence="1" id="KW-0805">Transcription regulation</keyword>
<evidence type="ECO:0000313" key="6">
    <source>
        <dbReference type="EMBL" id="EMS73688.1"/>
    </source>
</evidence>
<keyword evidence="3" id="KW-0804">Transcription</keyword>
<reference evidence="6 7" key="1">
    <citation type="journal article" date="2013" name="Genome Announc.">
        <title>Draft Genome Sequence of the Cellulolytic, Mesophilic, Anaerobic Bacterium Clostridium termitidis Strain CT1112 (DSM 5398).</title>
        <authorList>
            <person name="Lal S."/>
            <person name="Ramachandran U."/>
            <person name="Zhang X."/>
            <person name="Munir R."/>
            <person name="Sparling R."/>
            <person name="Levin D.B."/>
        </authorList>
    </citation>
    <scope>NUCLEOTIDE SEQUENCE [LARGE SCALE GENOMIC DNA]</scope>
    <source>
        <strain evidence="6 7">CT1112</strain>
    </source>
</reference>
<dbReference type="Pfam" id="PF12833">
    <property type="entry name" value="HTH_18"/>
    <property type="match status" value="1"/>
</dbReference>
<evidence type="ECO:0000256" key="1">
    <source>
        <dbReference type="ARBA" id="ARBA00023015"/>
    </source>
</evidence>
<keyword evidence="2 6" id="KW-0238">DNA-binding</keyword>
<dbReference type="EMBL" id="AORV01000015">
    <property type="protein sequence ID" value="EMS73688.1"/>
    <property type="molecule type" value="Genomic_DNA"/>
</dbReference>
<dbReference type="RefSeq" id="WP_004623434.1">
    <property type="nucleotide sequence ID" value="NZ_AORV01000015.1"/>
</dbReference>
<feature type="transmembrane region" description="Helical" evidence="4">
    <location>
        <begin position="309"/>
        <end position="330"/>
    </location>
</feature>
<dbReference type="Gene3D" id="1.10.10.60">
    <property type="entry name" value="Homeodomain-like"/>
    <property type="match status" value="2"/>
</dbReference>
<dbReference type="GO" id="GO:0043565">
    <property type="term" value="F:sequence-specific DNA binding"/>
    <property type="evidence" value="ECO:0007669"/>
    <property type="project" value="InterPro"/>
</dbReference>
<organism evidence="6 7">
    <name type="scientific">Ruminiclostridium cellobioparum subsp. termitidis CT1112</name>
    <dbReference type="NCBI Taxonomy" id="1195236"/>
    <lineage>
        <taxon>Bacteria</taxon>
        <taxon>Bacillati</taxon>
        <taxon>Bacillota</taxon>
        <taxon>Clostridia</taxon>
        <taxon>Eubacteriales</taxon>
        <taxon>Oscillospiraceae</taxon>
        <taxon>Ruminiclostridium</taxon>
    </lineage>
</organism>
<dbReference type="PANTHER" id="PTHR43280">
    <property type="entry name" value="ARAC-FAMILY TRANSCRIPTIONAL REGULATOR"/>
    <property type="match status" value="1"/>
</dbReference>
<dbReference type="PROSITE" id="PS01124">
    <property type="entry name" value="HTH_ARAC_FAMILY_2"/>
    <property type="match status" value="1"/>
</dbReference>
<accession>S0FYL4</accession>
<dbReference type="InterPro" id="IPR009057">
    <property type="entry name" value="Homeodomain-like_sf"/>
</dbReference>
<feature type="transmembrane region" description="Helical" evidence="4">
    <location>
        <begin position="22"/>
        <end position="50"/>
    </location>
</feature>
<dbReference type="SUPFAM" id="SSF46689">
    <property type="entry name" value="Homeodomain-like"/>
    <property type="match status" value="2"/>
</dbReference>
<dbReference type="AlphaFoldDB" id="S0FYL4"/>
<dbReference type="PANTHER" id="PTHR43280:SF2">
    <property type="entry name" value="HTH-TYPE TRANSCRIPTIONAL REGULATOR EXSA"/>
    <property type="match status" value="1"/>
</dbReference>
<evidence type="ECO:0000256" key="3">
    <source>
        <dbReference type="ARBA" id="ARBA00023163"/>
    </source>
</evidence>
<keyword evidence="4" id="KW-0812">Transmembrane</keyword>
<dbReference type="eggNOG" id="COG2169">
    <property type="taxonomic scope" value="Bacteria"/>
</dbReference>
<sequence>MIHIRNLFLKGLSKNAYYKKQYFVRLLITFTVLSFVIVISTTSVFTGMYIKNVSNQLYVDYNYSLSRLANEFDNIFIQLTQESVSLKQNSDINNYLYGIDKDYDSISRADIFLSTMKNLNNYLDSIILYNRSSDFVISSGILLLPNRLNVDINTLTKGQFAKFNTKSDLNMVSSLMNPDVLKNKKPLKTVSLIFSDNFDGDSLNNGIIMTIDPIEINKKLMENYDGITLITDDKGNIVFYPYNYEVEDNISSQEYFKKIVTSEDTKNYFTMKVDNDDKIITYTKSYKTGFNIINMRSLSGYSDILRAQWISIAVIGFIIILFFSIASYFLSRKMYNPIRSVTELFSHSGFISAGNCKNEMDLISNVYHNAINRLNEIEVKSRDNCGRLKEEFLKIVLKSCVIPDSIKNEMKDYDFNVEFSNLIHVCIVIDNRNTIDDEEMFILETTLCKTIPELLLSDFNMEIVNFMNGEIALLLNFKNNTNNSFETLVNNMDKLRNICRETLKITLTIGIGGAVNSLEECFKAYKKADEMTRHRFVLGFDKTIYDKYLDEVLTSNIRYPVELEDQIISAIKLNRKDLFEAHIKDLTALLCFYPYSETVTFLLQIITACLKTFNQVSIQDNQKYSIRLDEFSNILSKFQTVNQAGEWLLTVFENYQQMIVGIMQLKSNKHFDQILKAQEYIKNNYTDINLSADSISEVIGYSPYYFTKVFKDITGMNVNDYIRQIRIDNVKQLLSNTDYKINQIAGMTGFTNASHFFAVFKKDVGLTPLAYREYALENKKSINFS</sequence>
<dbReference type="Proteomes" id="UP000014155">
    <property type="component" value="Unassembled WGS sequence"/>
</dbReference>